<keyword evidence="4" id="KW-1185">Reference proteome</keyword>
<dbReference type="EMBL" id="RQJP01000003">
    <property type="protein sequence ID" value="RRB13476.1"/>
    <property type="molecule type" value="Genomic_DNA"/>
</dbReference>
<dbReference type="OrthoDB" id="1122568at2"/>
<evidence type="ECO:0000256" key="1">
    <source>
        <dbReference type="SAM" id="Phobius"/>
    </source>
</evidence>
<keyword evidence="1" id="KW-0812">Transmembrane</keyword>
<dbReference type="Proteomes" id="UP000274271">
    <property type="component" value="Unassembled WGS sequence"/>
</dbReference>
<accession>A0A3P1CK90</accession>
<evidence type="ECO:0000313" key="4">
    <source>
        <dbReference type="Proteomes" id="UP000274271"/>
    </source>
</evidence>
<organism evidence="3 4">
    <name type="scientific">Larkinella knui</name>
    <dbReference type="NCBI Taxonomy" id="2025310"/>
    <lineage>
        <taxon>Bacteria</taxon>
        <taxon>Pseudomonadati</taxon>
        <taxon>Bacteroidota</taxon>
        <taxon>Cytophagia</taxon>
        <taxon>Cytophagales</taxon>
        <taxon>Spirosomataceae</taxon>
        <taxon>Larkinella</taxon>
    </lineage>
</organism>
<keyword evidence="1" id="KW-1133">Transmembrane helix</keyword>
<dbReference type="AlphaFoldDB" id="A0A3P1CK90"/>
<protein>
    <submittedName>
        <fullName evidence="3">Uncharacterized protein</fullName>
    </submittedName>
</protein>
<comment type="caution">
    <text evidence="3">The sequence shown here is derived from an EMBL/GenBank/DDBJ whole genome shotgun (WGS) entry which is preliminary data.</text>
</comment>
<proteinExistence type="predicted"/>
<feature type="transmembrane region" description="Helical" evidence="1">
    <location>
        <begin position="43"/>
        <end position="65"/>
    </location>
</feature>
<feature type="signal peptide" evidence="2">
    <location>
        <begin position="1"/>
        <end position="19"/>
    </location>
</feature>
<feature type="transmembrane region" description="Helical" evidence="1">
    <location>
        <begin position="116"/>
        <end position="133"/>
    </location>
</feature>
<reference evidence="3 4" key="1">
    <citation type="submission" date="2018-11" db="EMBL/GenBank/DDBJ databases">
        <authorList>
            <person name="Zhou Z."/>
            <person name="Wang G."/>
        </authorList>
    </citation>
    <scope>NUCLEOTIDE SEQUENCE [LARGE SCALE GENOMIC DNA]</scope>
    <source>
        <strain evidence="3 4">KCTC42998</strain>
    </source>
</reference>
<keyword evidence="2" id="KW-0732">Signal</keyword>
<keyword evidence="1" id="KW-0472">Membrane</keyword>
<gene>
    <name evidence="3" type="ORF">EHT87_14480</name>
</gene>
<name>A0A3P1CK90_9BACT</name>
<evidence type="ECO:0000313" key="3">
    <source>
        <dbReference type="EMBL" id="RRB13476.1"/>
    </source>
</evidence>
<feature type="chain" id="PRO_5018233978" evidence="2">
    <location>
        <begin position="20"/>
        <end position="184"/>
    </location>
</feature>
<dbReference type="Pfam" id="PF22503">
    <property type="entry name" value="DUF6992"/>
    <property type="match status" value="1"/>
</dbReference>
<evidence type="ECO:0000256" key="2">
    <source>
        <dbReference type="SAM" id="SignalP"/>
    </source>
</evidence>
<dbReference type="RefSeq" id="WP_124907374.1">
    <property type="nucleotide sequence ID" value="NZ_RQJP01000003.1"/>
</dbReference>
<dbReference type="InterPro" id="IPR054261">
    <property type="entry name" value="DUF6992"/>
</dbReference>
<feature type="transmembrane region" description="Helical" evidence="1">
    <location>
        <begin position="153"/>
        <end position="171"/>
    </location>
</feature>
<sequence length="184" mass="20227">MSKVLTFIAGLLLAIIAKAQPVAGDSATSKRERDYLFRHELTHARVLSAWAATNLVVGGTAMFFSQGEAHQFHHMNAAWGSINLLVGGSMWYKVRHPKLPFSSQSVAQKSTQFKRLLLINVGLDLAYLATGLLLHQQASGENQAVFHGFGKSIMLQGGALLTLDVTSLLLLTSHQKRFRNHLLH</sequence>